<keyword evidence="4" id="KW-0460">Magnesium</keyword>
<accession>A0A4S4E9K0</accession>
<evidence type="ECO:0000313" key="6">
    <source>
        <dbReference type="EMBL" id="THG12820.1"/>
    </source>
</evidence>
<dbReference type="PANTHER" id="PTHR43281:SF6">
    <property type="entry name" value="HETERODIMERIC GERANYLGERANYL PYROPHOSPHATE SYNTHASE SMALL SUBUNIT, CHLOROPLASTIC-LIKE"/>
    <property type="match status" value="1"/>
</dbReference>
<sequence>MYGTRTVEPVWNHNCGTRIEIEIENQNCESVRNHSTRIGEIENENRWNRPMMITMMAQSQPYWASIESDIEVHLKNAIHVRPPVTVFKPMHCLVFAAPKTKASALCVAACELVGGDRDRAMDAASAIHLMHAAAYTHEHLPLTDRPISKPMIHHTYGPNIELLTGDGIVPFGLELLARSVDPAQKNSGRILRVIIEITRAIGSLGVVDGRYTEIRGTQSNGEELRDEDTWMEHVCKKKVGEMHACGAACGAILGGGSEEEIEKLRKYGLHVGMIQGMMMMVNGLGRKEEREMEVVERLKVLALKELESFDAKKVDLISSLSQTLNCVIPNKLMLNSGHEHSKALSKTDEHSLILGRALRVIIEITRAIGSLGVVDGRYTKIQGSQSNGEELCDEDTWMEHVCKKVGEMHACGSACGAILGGESEEEIEKLRKENIGQGRTCDSFYFQLVAKSCV</sequence>
<dbReference type="Gene3D" id="1.10.600.10">
    <property type="entry name" value="Farnesyl Diphosphate Synthase"/>
    <property type="match status" value="2"/>
</dbReference>
<dbReference type="Pfam" id="PF00348">
    <property type="entry name" value="polyprenyl_synt"/>
    <property type="match status" value="1"/>
</dbReference>
<keyword evidence="7" id="KW-1185">Reference proteome</keyword>
<evidence type="ECO:0000256" key="3">
    <source>
        <dbReference type="ARBA" id="ARBA00022723"/>
    </source>
</evidence>
<dbReference type="GO" id="GO:0008299">
    <property type="term" value="P:isoprenoid biosynthetic process"/>
    <property type="evidence" value="ECO:0007669"/>
    <property type="project" value="InterPro"/>
</dbReference>
<gene>
    <name evidence="6" type="ORF">TEA_016150</name>
</gene>
<dbReference type="InterPro" id="IPR008949">
    <property type="entry name" value="Isoprenoid_synthase_dom_sf"/>
</dbReference>
<evidence type="ECO:0000313" key="7">
    <source>
        <dbReference type="Proteomes" id="UP000306102"/>
    </source>
</evidence>
<evidence type="ECO:0000256" key="4">
    <source>
        <dbReference type="ARBA" id="ARBA00022842"/>
    </source>
</evidence>
<organism evidence="6 7">
    <name type="scientific">Camellia sinensis var. sinensis</name>
    <name type="common">China tea</name>
    <dbReference type="NCBI Taxonomy" id="542762"/>
    <lineage>
        <taxon>Eukaryota</taxon>
        <taxon>Viridiplantae</taxon>
        <taxon>Streptophyta</taxon>
        <taxon>Embryophyta</taxon>
        <taxon>Tracheophyta</taxon>
        <taxon>Spermatophyta</taxon>
        <taxon>Magnoliopsida</taxon>
        <taxon>eudicotyledons</taxon>
        <taxon>Gunneridae</taxon>
        <taxon>Pentapetalae</taxon>
        <taxon>asterids</taxon>
        <taxon>Ericales</taxon>
        <taxon>Theaceae</taxon>
        <taxon>Camellia</taxon>
    </lineage>
</organism>
<evidence type="ECO:0000256" key="1">
    <source>
        <dbReference type="ARBA" id="ARBA00001946"/>
    </source>
</evidence>
<dbReference type="GO" id="GO:0004659">
    <property type="term" value="F:prenyltransferase activity"/>
    <property type="evidence" value="ECO:0007669"/>
    <property type="project" value="InterPro"/>
</dbReference>
<keyword evidence="5" id="KW-0808">Transferase</keyword>
<dbReference type="EMBL" id="SDRB02006323">
    <property type="protein sequence ID" value="THG12820.1"/>
    <property type="molecule type" value="Genomic_DNA"/>
</dbReference>
<comment type="similarity">
    <text evidence="2 5">Belongs to the FPP/GGPP synthase family.</text>
</comment>
<evidence type="ECO:0000256" key="5">
    <source>
        <dbReference type="RuleBase" id="RU004466"/>
    </source>
</evidence>
<dbReference type="GO" id="GO:0046872">
    <property type="term" value="F:metal ion binding"/>
    <property type="evidence" value="ECO:0007669"/>
    <property type="project" value="UniProtKB-KW"/>
</dbReference>
<comment type="caution">
    <text evidence="6">The sequence shown here is derived from an EMBL/GenBank/DDBJ whole genome shotgun (WGS) entry which is preliminary data.</text>
</comment>
<dbReference type="InterPro" id="IPR000092">
    <property type="entry name" value="Polyprenyl_synt"/>
</dbReference>
<dbReference type="SUPFAM" id="SSF48576">
    <property type="entry name" value="Terpenoid synthases"/>
    <property type="match status" value="1"/>
</dbReference>
<comment type="cofactor">
    <cofactor evidence="1">
        <name>Mg(2+)</name>
        <dbReference type="ChEBI" id="CHEBI:18420"/>
    </cofactor>
</comment>
<keyword evidence="3" id="KW-0479">Metal-binding</keyword>
<reference evidence="6 7" key="1">
    <citation type="journal article" date="2018" name="Proc. Natl. Acad. Sci. U.S.A.">
        <title>Draft genome sequence of Camellia sinensis var. sinensis provides insights into the evolution of the tea genome and tea quality.</title>
        <authorList>
            <person name="Wei C."/>
            <person name="Yang H."/>
            <person name="Wang S."/>
            <person name="Zhao J."/>
            <person name="Liu C."/>
            <person name="Gao L."/>
            <person name="Xia E."/>
            <person name="Lu Y."/>
            <person name="Tai Y."/>
            <person name="She G."/>
            <person name="Sun J."/>
            <person name="Cao H."/>
            <person name="Tong W."/>
            <person name="Gao Q."/>
            <person name="Li Y."/>
            <person name="Deng W."/>
            <person name="Jiang X."/>
            <person name="Wang W."/>
            <person name="Chen Q."/>
            <person name="Zhang S."/>
            <person name="Li H."/>
            <person name="Wu J."/>
            <person name="Wang P."/>
            <person name="Li P."/>
            <person name="Shi C."/>
            <person name="Zheng F."/>
            <person name="Jian J."/>
            <person name="Huang B."/>
            <person name="Shan D."/>
            <person name="Shi M."/>
            <person name="Fang C."/>
            <person name="Yue Y."/>
            <person name="Li F."/>
            <person name="Li D."/>
            <person name="Wei S."/>
            <person name="Han B."/>
            <person name="Jiang C."/>
            <person name="Yin Y."/>
            <person name="Xia T."/>
            <person name="Zhang Z."/>
            <person name="Bennetzen J.L."/>
            <person name="Zhao S."/>
            <person name="Wan X."/>
        </authorList>
    </citation>
    <scope>NUCLEOTIDE SEQUENCE [LARGE SCALE GENOMIC DNA]</scope>
    <source>
        <strain evidence="7">cv. Shuchazao</strain>
        <tissue evidence="6">Leaf</tissue>
    </source>
</reference>
<dbReference type="AlphaFoldDB" id="A0A4S4E9K0"/>
<name>A0A4S4E9K0_CAMSN</name>
<protein>
    <submittedName>
        <fullName evidence="6">Uncharacterized protein</fullName>
    </submittedName>
</protein>
<proteinExistence type="inferred from homology"/>
<dbReference type="STRING" id="542762.A0A4S4E9K0"/>
<evidence type="ECO:0000256" key="2">
    <source>
        <dbReference type="ARBA" id="ARBA00006706"/>
    </source>
</evidence>
<dbReference type="PANTHER" id="PTHR43281">
    <property type="entry name" value="FARNESYL DIPHOSPHATE SYNTHASE"/>
    <property type="match status" value="1"/>
</dbReference>
<dbReference type="Proteomes" id="UP000306102">
    <property type="component" value="Unassembled WGS sequence"/>
</dbReference>